<accession>A0A7X3CU32</accession>
<dbReference type="InterPro" id="IPR003832">
    <property type="entry name" value="DUF212"/>
</dbReference>
<keyword evidence="2" id="KW-1185">Reference proteome</keyword>
<reference evidence="1 2" key="1">
    <citation type="submission" date="2019-11" db="EMBL/GenBank/DDBJ databases">
        <title>Draft genome sequences of five Paenibacillus species of dairy origin.</title>
        <authorList>
            <person name="Olajide A.M."/>
            <person name="Chen S."/>
            <person name="Lapointe G."/>
        </authorList>
    </citation>
    <scope>NUCLEOTIDE SEQUENCE [LARGE SCALE GENOMIC DNA]</scope>
    <source>
        <strain evidence="1 2">2CS3</strain>
    </source>
</reference>
<gene>
    <name evidence="1" type="ORF">GNP93_20795</name>
</gene>
<dbReference type="PANTHER" id="PTHR31446">
    <property type="entry name" value="ACID PHOSPHATASE/VANADIUM-DEPENDENT HALOPEROXIDASE-RELATED PROTEIN"/>
    <property type="match status" value="1"/>
</dbReference>
<sequence length="171" mass="18822">MNRALWTSIVGVGAAQLLKIPAHLQERRSWSWSDLFRTGGMPSSHAAGVVSLASYLGLKKGFSSDSFALATLLSLIVMFDAMGIRRHAGLIAMEVNELEDTVFKLTQEHPHHAHRRRDAELEERLGHMPAEVLGGAVLGAVIGFLSYVSEPSRNPFTAGLAFTRKWWSALR</sequence>
<dbReference type="PANTHER" id="PTHR31446:SF29">
    <property type="entry name" value="ACID PHOSPHATASE_VANADIUM-DEPENDENT HALOPEROXIDASE-RELATED PROTEIN"/>
    <property type="match status" value="1"/>
</dbReference>
<organism evidence="1 2">
    <name type="scientific">Paenibacillus validus</name>
    <dbReference type="NCBI Taxonomy" id="44253"/>
    <lineage>
        <taxon>Bacteria</taxon>
        <taxon>Bacillati</taxon>
        <taxon>Bacillota</taxon>
        <taxon>Bacilli</taxon>
        <taxon>Bacillales</taxon>
        <taxon>Paenibacillaceae</taxon>
        <taxon>Paenibacillus</taxon>
    </lineage>
</organism>
<dbReference type="Proteomes" id="UP000450917">
    <property type="component" value="Unassembled WGS sequence"/>
</dbReference>
<proteinExistence type="predicted"/>
<dbReference type="AlphaFoldDB" id="A0A7X3CU32"/>
<dbReference type="RefSeq" id="WP_054795577.1">
    <property type="nucleotide sequence ID" value="NZ_JARTHJ010000027.1"/>
</dbReference>
<dbReference type="EMBL" id="WNZX01000021">
    <property type="protein sequence ID" value="MUG73072.1"/>
    <property type="molecule type" value="Genomic_DNA"/>
</dbReference>
<evidence type="ECO:0000313" key="2">
    <source>
        <dbReference type="Proteomes" id="UP000450917"/>
    </source>
</evidence>
<dbReference type="Pfam" id="PF02681">
    <property type="entry name" value="DUF212"/>
    <property type="match status" value="1"/>
</dbReference>
<protein>
    <submittedName>
        <fullName evidence="1">Divergent PAP2 family protein</fullName>
    </submittedName>
</protein>
<name>A0A7X3CU32_9BACL</name>
<comment type="caution">
    <text evidence="1">The sequence shown here is derived from an EMBL/GenBank/DDBJ whole genome shotgun (WGS) entry which is preliminary data.</text>
</comment>
<evidence type="ECO:0000313" key="1">
    <source>
        <dbReference type="EMBL" id="MUG73072.1"/>
    </source>
</evidence>